<dbReference type="RefSeq" id="WP_068741800.1">
    <property type="nucleotide sequence ID" value="NZ_FNSA01000003.1"/>
</dbReference>
<dbReference type="OrthoDB" id="9992883at2"/>
<keyword evidence="3" id="KW-1185">Reference proteome</keyword>
<dbReference type="Proteomes" id="UP000182241">
    <property type="component" value="Unassembled WGS sequence"/>
</dbReference>
<reference evidence="3" key="1">
    <citation type="submission" date="2016-10" db="EMBL/GenBank/DDBJ databases">
        <authorList>
            <person name="Varghese N."/>
            <person name="Submissions S."/>
        </authorList>
    </citation>
    <scope>NUCLEOTIDE SEQUENCE [LARGE SCALE GENOMIC DNA]</scope>
    <source>
        <strain evidence="3">DSM 44234</strain>
    </source>
</reference>
<dbReference type="STRING" id="57704.SAMN04489793_2791"/>
<accession>A0A1H4U6K8</accession>
<sequence>MNDERIGAPWWLVALVCFATSLVTGLAVWLFTPKSSPASVAAPPVTVTQTVGVTVTATSTPPSAPAKPSGPQWVVRSPAGLACVFDDNAVTCSGAFASGATGYVWTAGTAEAVAVSGSLNPPGPGIELKYGDQRTAGPWSVTMERSGATFEHKPTGSRAVFSKAGVTVS</sequence>
<evidence type="ECO:0000313" key="3">
    <source>
        <dbReference type="Proteomes" id="UP000182241"/>
    </source>
</evidence>
<feature type="transmembrane region" description="Helical" evidence="1">
    <location>
        <begin position="12"/>
        <end position="31"/>
    </location>
</feature>
<proteinExistence type="predicted"/>
<dbReference type="AlphaFoldDB" id="A0A1H4U6K8"/>
<dbReference type="EMBL" id="FNSA01000003">
    <property type="protein sequence ID" value="SEC64078.1"/>
    <property type="molecule type" value="Genomic_DNA"/>
</dbReference>
<organism evidence="2 3">
    <name type="scientific">Tsukamurella tyrosinosolvens</name>
    <dbReference type="NCBI Taxonomy" id="57704"/>
    <lineage>
        <taxon>Bacteria</taxon>
        <taxon>Bacillati</taxon>
        <taxon>Actinomycetota</taxon>
        <taxon>Actinomycetes</taxon>
        <taxon>Mycobacteriales</taxon>
        <taxon>Tsukamurellaceae</taxon>
        <taxon>Tsukamurella</taxon>
    </lineage>
</organism>
<evidence type="ECO:0000256" key="1">
    <source>
        <dbReference type="SAM" id="Phobius"/>
    </source>
</evidence>
<keyword evidence="1" id="KW-0472">Membrane</keyword>
<keyword evidence="1" id="KW-1133">Transmembrane helix</keyword>
<evidence type="ECO:0000313" key="2">
    <source>
        <dbReference type="EMBL" id="SEC64078.1"/>
    </source>
</evidence>
<keyword evidence="1" id="KW-0812">Transmembrane</keyword>
<protein>
    <submittedName>
        <fullName evidence="2">Uncharacterized protein</fullName>
    </submittedName>
</protein>
<gene>
    <name evidence="2" type="ORF">SAMN04489793_2791</name>
</gene>
<name>A0A1H4U6K8_TSUTY</name>